<gene>
    <name evidence="2" type="ORF">V6256_10965</name>
</gene>
<dbReference type="RefSeq" id="WP_341598254.1">
    <property type="nucleotide sequence ID" value="NZ_JBAKAZ010000042.1"/>
</dbReference>
<dbReference type="PROSITE" id="PS52050">
    <property type="entry name" value="WYL"/>
    <property type="match status" value="1"/>
</dbReference>
<sequence length="151" mass="17800">MKKTDRERFDYIQYIGWWEGQINASHLMRHFQLTRDSASAILKKYDYKYPHHFQYDQSLKARVITQDFLPAKKIQNFSKYLELIKNSRCEVVSECIEEVEAPFRNINAKSVRPILKAITENLAIDIGYISLSSPDYLDRIIEPHSLIFARG</sequence>
<dbReference type="Proteomes" id="UP001369082">
    <property type="component" value="Unassembled WGS sequence"/>
</dbReference>
<comment type="caution">
    <text evidence="2">The sequence shown here is derived from an EMBL/GenBank/DDBJ whole genome shotgun (WGS) entry which is preliminary data.</text>
</comment>
<evidence type="ECO:0000313" key="2">
    <source>
        <dbReference type="EMBL" id="MEL0630124.1"/>
    </source>
</evidence>
<dbReference type="InterPro" id="IPR059019">
    <property type="entry name" value="WHD_CapW"/>
</dbReference>
<dbReference type="Pfam" id="PF26109">
    <property type="entry name" value="WHD_BrxR"/>
    <property type="match status" value="1"/>
</dbReference>
<protein>
    <recommendedName>
        <fullName evidence="1">DNA-binding transcriptional repressor CapW winged helix-turn-helix domain-containing protein</fullName>
    </recommendedName>
</protein>
<evidence type="ECO:0000313" key="3">
    <source>
        <dbReference type="Proteomes" id="UP001369082"/>
    </source>
</evidence>
<proteinExistence type="predicted"/>
<accession>A0ABU9GS23</accession>
<reference evidence="2 3" key="1">
    <citation type="submission" date="2024-02" db="EMBL/GenBank/DDBJ databases">
        <title>Bacteria isolated from the canopy kelp, Nereocystis luetkeana.</title>
        <authorList>
            <person name="Pfister C.A."/>
            <person name="Younker I.T."/>
            <person name="Light S.H."/>
        </authorList>
    </citation>
    <scope>NUCLEOTIDE SEQUENCE [LARGE SCALE GENOMIC DNA]</scope>
    <source>
        <strain evidence="2 3">TI.1.05</strain>
    </source>
</reference>
<dbReference type="EMBL" id="JBAKAZ010000042">
    <property type="protein sequence ID" value="MEL0630124.1"/>
    <property type="molecule type" value="Genomic_DNA"/>
</dbReference>
<evidence type="ECO:0000259" key="1">
    <source>
        <dbReference type="Pfam" id="PF26109"/>
    </source>
</evidence>
<name>A0ABU9GS23_9GAMM</name>
<keyword evidence="3" id="KW-1185">Reference proteome</keyword>
<feature type="domain" description="DNA-binding transcriptional repressor CapW winged helix-turn-helix" evidence="1">
    <location>
        <begin position="6"/>
        <end position="85"/>
    </location>
</feature>
<organism evidence="2 3">
    <name type="scientific">Psychromonas aquatilis</name>
    <dbReference type="NCBI Taxonomy" id="2005072"/>
    <lineage>
        <taxon>Bacteria</taxon>
        <taxon>Pseudomonadati</taxon>
        <taxon>Pseudomonadota</taxon>
        <taxon>Gammaproteobacteria</taxon>
        <taxon>Alteromonadales</taxon>
        <taxon>Psychromonadaceae</taxon>
        <taxon>Psychromonas</taxon>
    </lineage>
</organism>